<keyword evidence="6" id="KW-0406">Ion transport</keyword>
<evidence type="ECO:0000313" key="16">
    <source>
        <dbReference type="Proteomes" id="UP000747542"/>
    </source>
</evidence>
<keyword evidence="7 12" id="KW-0472">Membrane</keyword>
<keyword evidence="4 12" id="KW-0812">Transmembrane</keyword>
<keyword evidence="8 15" id="KW-0675">Receptor</keyword>
<evidence type="ECO:0000259" key="14">
    <source>
        <dbReference type="Pfam" id="PF10613"/>
    </source>
</evidence>
<evidence type="ECO:0000256" key="10">
    <source>
        <dbReference type="ARBA" id="ARBA00023286"/>
    </source>
</evidence>
<evidence type="ECO:0000256" key="11">
    <source>
        <dbReference type="ARBA" id="ARBA00023303"/>
    </source>
</evidence>
<evidence type="ECO:0000256" key="5">
    <source>
        <dbReference type="ARBA" id="ARBA00022989"/>
    </source>
</evidence>
<evidence type="ECO:0000256" key="9">
    <source>
        <dbReference type="ARBA" id="ARBA00023180"/>
    </source>
</evidence>
<evidence type="ECO:0000313" key="15">
    <source>
        <dbReference type="EMBL" id="KAG7161789.1"/>
    </source>
</evidence>
<organism evidence="15 16">
    <name type="scientific">Homarus americanus</name>
    <name type="common">American lobster</name>
    <dbReference type="NCBI Taxonomy" id="6706"/>
    <lineage>
        <taxon>Eukaryota</taxon>
        <taxon>Metazoa</taxon>
        <taxon>Ecdysozoa</taxon>
        <taxon>Arthropoda</taxon>
        <taxon>Crustacea</taxon>
        <taxon>Multicrustacea</taxon>
        <taxon>Malacostraca</taxon>
        <taxon>Eumalacostraca</taxon>
        <taxon>Eucarida</taxon>
        <taxon>Decapoda</taxon>
        <taxon>Pleocyemata</taxon>
        <taxon>Astacidea</taxon>
        <taxon>Nephropoidea</taxon>
        <taxon>Nephropidae</taxon>
        <taxon>Homarus</taxon>
    </lineage>
</organism>
<comment type="similarity">
    <text evidence="2">Belongs to the glutamate-gated ion channel (TC 1.A.10.1) family.</text>
</comment>
<keyword evidence="3" id="KW-0813">Transport</keyword>
<reference evidence="15" key="1">
    <citation type="journal article" date="2021" name="Sci. Adv.">
        <title>The American lobster genome reveals insights on longevity, neural, and immune adaptations.</title>
        <authorList>
            <person name="Polinski J.M."/>
            <person name="Zimin A.V."/>
            <person name="Clark K.F."/>
            <person name="Kohn A.B."/>
            <person name="Sadowski N."/>
            <person name="Timp W."/>
            <person name="Ptitsyn A."/>
            <person name="Khanna P."/>
            <person name="Romanova D.Y."/>
            <person name="Williams P."/>
            <person name="Greenwood S.J."/>
            <person name="Moroz L.L."/>
            <person name="Walt D.R."/>
            <person name="Bodnar A.G."/>
        </authorList>
    </citation>
    <scope>NUCLEOTIDE SEQUENCE</scope>
    <source>
        <strain evidence="15">GMGI-L3</strain>
    </source>
</reference>
<evidence type="ECO:0000256" key="6">
    <source>
        <dbReference type="ARBA" id="ARBA00023065"/>
    </source>
</evidence>
<keyword evidence="9" id="KW-0325">Glycoprotein</keyword>
<name>A0A8J5JV84_HOMAM</name>
<evidence type="ECO:0000259" key="13">
    <source>
        <dbReference type="Pfam" id="PF00060"/>
    </source>
</evidence>
<keyword evidence="11" id="KW-0407">Ion channel</keyword>
<feature type="non-terminal residue" evidence="15">
    <location>
        <position position="292"/>
    </location>
</feature>
<feature type="transmembrane region" description="Helical" evidence="12">
    <location>
        <begin position="144"/>
        <end position="163"/>
    </location>
</feature>
<dbReference type="GO" id="GO:0016020">
    <property type="term" value="C:membrane"/>
    <property type="evidence" value="ECO:0007669"/>
    <property type="project" value="UniProtKB-SubCell"/>
</dbReference>
<dbReference type="InterPro" id="IPR015683">
    <property type="entry name" value="Ionotropic_Glu_rcpt"/>
</dbReference>
<evidence type="ECO:0000256" key="4">
    <source>
        <dbReference type="ARBA" id="ARBA00022692"/>
    </source>
</evidence>
<keyword evidence="5 12" id="KW-1133">Transmembrane helix</keyword>
<dbReference type="Proteomes" id="UP000747542">
    <property type="component" value="Unassembled WGS sequence"/>
</dbReference>
<evidence type="ECO:0000256" key="12">
    <source>
        <dbReference type="SAM" id="Phobius"/>
    </source>
</evidence>
<gene>
    <name evidence="15" type="primary">Grik2-L7</name>
    <name evidence="15" type="ORF">Hamer_G007435</name>
</gene>
<evidence type="ECO:0000256" key="8">
    <source>
        <dbReference type="ARBA" id="ARBA00023170"/>
    </source>
</evidence>
<keyword evidence="16" id="KW-1185">Reference proteome</keyword>
<proteinExistence type="inferred from homology"/>
<feature type="transmembrane region" description="Helical" evidence="12">
    <location>
        <begin position="89"/>
        <end position="109"/>
    </location>
</feature>
<dbReference type="InterPro" id="IPR001320">
    <property type="entry name" value="Iontro_rcpt_C"/>
</dbReference>
<dbReference type="SUPFAM" id="SSF53850">
    <property type="entry name" value="Periplasmic binding protein-like II"/>
    <property type="match status" value="1"/>
</dbReference>
<evidence type="ECO:0000256" key="2">
    <source>
        <dbReference type="ARBA" id="ARBA00008685"/>
    </source>
</evidence>
<feature type="non-terminal residue" evidence="15">
    <location>
        <position position="1"/>
    </location>
</feature>
<dbReference type="PANTHER" id="PTHR18966">
    <property type="entry name" value="IONOTROPIC GLUTAMATE RECEPTOR"/>
    <property type="match status" value="1"/>
</dbReference>
<dbReference type="EMBL" id="JAHLQT010028808">
    <property type="protein sequence ID" value="KAG7161789.1"/>
    <property type="molecule type" value="Genomic_DNA"/>
</dbReference>
<evidence type="ECO:0000256" key="7">
    <source>
        <dbReference type="ARBA" id="ARBA00023136"/>
    </source>
</evidence>
<protein>
    <submittedName>
        <fullName evidence="15">Glutamate receptor ionotropic, kainate 2-like 7</fullName>
    </submittedName>
</protein>
<evidence type="ECO:0000256" key="1">
    <source>
        <dbReference type="ARBA" id="ARBA00004141"/>
    </source>
</evidence>
<accession>A0A8J5JV84</accession>
<dbReference type="Gene3D" id="3.40.190.10">
    <property type="entry name" value="Periplasmic binding protein-like II"/>
    <property type="match status" value="2"/>
</dbReference>
<sequence>YSCVIVKDGKWGAPKRTEDGSDGGWDGLVGDILAGKGDVIVAPLDHTLKRSTVVDFCFSFAMLGYKMVIRRPSSQAYTWTSYTREFDSVVWPVVLLFLVGAAFLFYLTGFSPSEVAHFTLGDAFLMTFGSLCNQSTYLKVNSGAARVVMIIIYITNTLFFVHYTCFLISNLTVSSESPPFRNLQGALDDGSYYMGYMKSSSIDAAFQFAPSGIYHKAWQEMVEPIHHTLSPNDALGIQRALEDRYVQMIDETHFLSTYGHNCDLLMLSPTYLKVPTTFAVPKGSPLRRIIDY</sequence>
<dbReference type="InterPro" id="IPR019594">
    <property type="entry name" value="Glu/Gly-bd"/>
</dbReference>
<dbReference type="Pfam" id="PF10613">
    <property type="entry name" value="Lig_chan-Glu_bd"/>
    <property type="match status" value="1"/>
</dbReference>
<evidence type="ECO:0000256" key="3">
    <source>
        <dbReference type="ARBA" id="ARBA00022448"/>
    </source>
</evidence>
<dbReference type="Pfam" id="PF00060">
    <property type="entry name" value="Lig_chan"/>
    <property type="match status" value="1"/>
</dbReference>
<dbReference type="AlphaFoldDB" id="A0A8J5JV84"/>
<feature type="domain" description="Ionotropic glutamate receptor L-glutamate and glycine-binding" evidence="14">
    <location>
        <begin position="1"/>
        <end position="72"/>
    </location>
</feature>
<comment type="caution">
    <text evidence="15">The sequence shown here is derived from an EMBL/GenBank/DDBJ whole genome shotgun (WGS) entry which is preliminary data.</text>
</comment>
<comment type="subcellular location">
    <subcellularLocation>
        <location evidence="1">Membrane</location>
        <topology evidence="1">Multi-pass membrane protein</topology>
    </subcellularLocation>
</comment>
<feature type="domain" description="Ionotropic glutamate receptor C-terminal" evidence="13">
    <location>
        <begin position="90"/>
        <end position="185"/>
    </location>
</feature>
<dbReference type="GO" id="GO:0015276">
    <property type="term" value="F:ligand-gated monoatomic ion channel activity"/>
    <property type="evidence" value="ECO:0007669"/>
    <property type="project" value="InterPro"/>
</dbReference>
<keyword evidence="10" id="KW-1071">Ligand-gated ion channel</keyword>